<dbReference type="AlphaFoldDB" id="A0A0A3XTU8"/>
<name>A0A0A3XTU8_BRAJP</name>
<dbReference type="Pfam" id="PF06101">
    <property type="entry name" value="Vps62"/>
    <property type="match status" value="1"/>
</dbReference>
<dbReference type="PANTHER" id="PTHR48174">
    <property type="entry name" value="DUF946 FAMILY PROTEIN"/>
    <property type="match status" value="1"/>
</dbReference>
<accession>A0A0A3XTU8</accession>
<dbReference type="STRING" id="375.BKD09_RS30200"/>
<evidence type="ECO:0000313" key="1">
    <source>
        <dbReference type="EMBL" id="KGT76551.1"/>
    </source>
</evidence>
<dbReference type="EMBL" id="JRPN01000020">
    <property type="protein sequence ID" value="KGT76551.1"/>
    <property type="molecule type" value="Genomic_DNA"/>
</dbReference>
<dbReference type="InterPro" id="IPR036278">
    <property type="entry name" value="Sialidase_sf"/>
</dbReference>
<dbReference type="Proteomes" id="UP000030377">
    <property type="component" value="Unassembled WGS sequence"/>
</dbReference>
<organism evidence="1 2">
    <name type="scientific">Bradyrhizobium japonicum</name>
    <dbReference type="NCBI Taxonomy" id="375"/>
    <lineage>
        <taxon>Bacteria</taxon>
        <taxon>Pseudomonadati</taxon>
        <taxon>Pseudomonadota</taxon>
        <taxon>Alphaproteobacteria</taxon>
        <taxon>Hyphomicrobiales</taxon>
        <taxon>Nitrobacteraceae</taxon>
        <taxon>Bradyrhizobium</taxon>
    </lineage>
</organism>
<dbReference type="SUPFAM" id="SSF50939">
    <property type="entry name" value="Sialidases"/>
    <property type="match status" value="1"/>
</dbReference>
<sequence>MAWPTLAELVSNFAPILHLDKDEVNLPSSTDWYIGQVGYQAAGGIYSGPGQWNWGTAEQSSPDDYLVAPQAIWASLMKGYLPSATSYVHVLPVDDRTDMVDLQYWLFYPYNGQETFEVTGWTGSTGQALMPLSIHWGDWECVTVRVNIDQQVVGVFFSQHSGGQWCSPNDGFLSLSGTHPNVYVASGSHANYPAASNSTYEIGGVDVWDVRFAVADYARGGGPTVNLVTPNPPVVIQNDAQAILPTPVTPPPWLAFKGRWGQPIEPTLTDAEIGSLVAAAANGMQLNVLVEEAVQYVAGSTTLQAWLSEVILPIAKGDLTGPTGPSQKGSWAVTPTFLPFGTDAPIASSVSLVPVTLATMPGSQILCIGMGNPLPPMMSAWSFEQGKWSSAKSPTMAPFGGLAACATPSGGLALLGLGKTSLLAFISSSGASGGPWSAAGLWPAPPATTGASIGQFNGAWYIAWGGADGTIQYLSTTDWVHFGSPQSVMLPGENGPVPATIAGGALVAPAVESCGGALVIVAPIAGLEKGMPTVLGAYVSSDGSNWTGPNLLPSMSLCSDTSGALAGGPNGTLYCFYADSNKKVRYSVTSDGADWSDSGTIAGAFTQRTPSVIPWQGGFLVVHPGKSSPTVYWNSATFE</sequence>
<dbReference type="PANTHER" id="PTHR48174:SF5">
    <property type="entry name" value="VACUOLAR PROTEIN SORTING-ASSOCIATED PROTEIN 62"/>
    <property type="match status" value="1"/>
</dbReference>
<comment type="caution">
    <text evidence="1">The sequence shown here is derived from an EMBL/GenBank/DDBJ whole genome shotgun (WGS) entry which is preliminary data.</text>
</comment>
<reference evidence="1 2" key="1">
    <citation type="submission" date="2014-09" db="EMBL/GenBank/DDBJ databases">
        <title>Draft genome of Bradyrhizobium japonicum Is-34.</title>
        <authorList>
            <person name="Tsurumaru H."/>
            <person name="Yamakawa T."/>
            <person name="Hashimoto S."/>
            <person name="Okizaki K."/>
            <person name="Kanesaki Y."/>
            <person name="Yoshikawa H."/>
            <person name="Yajima S."/>
        </authorList>
    </citation>
    <scope>NUCLEOTIDE SEQUENCE [LARGE SCALE GENOMIC DNA]</scope>
    <source>
        <strain evidence="1 2">Is-34</strain>
    </source>
</reference>
<protein>
    <submittedName>
        <fullName evidence="1">Uncharacterized protein</fullName>
    </submittedName>
</protein>
<dbReference type="InterPro" id="IPR009291">
    <property type="entry name" value="Vps62"/>
</dbReference>
<proteinExistence type="predicted"/>
<evidence type="ECO:0000313" key="2">
    <source>
        <dbReference type="Proteomes" id="UP000030377"/>
    </source>
</evidence>
<gene>
    <name evidence="1" type="ORF">MA20_27650</name>
</gene>
<dbReference type="RefSeq" id="WP_028157638.1">
    <property type="nucleotide sequence ID" value="NZ_JANUDC010000001.1"/>
</dbReference>